<reference evidence="2" key="1">
    <citation type="journal article" date="2023" name="PLoS Negl. Trop. Dis.">
        <title>A genome sequence for Biomphalaria pfeifferi, the major vector snail for the human-infecting parasite Schistosoma mansoni.</title>
        <authorList>
            <person name="Bu L."/>
            <person name="Lu L."/>
            <person name="Laidemitt M.R."/>
            <person name="Zhang S.M."/>
            <person name="Mutuku M."/>
            <person name="Mkoji G."/>
            <person name="Steinauer M."/>
            <person name="Loker E.S."/>
        </authorList>
    </citation>
    <scope>NUCLEOTIDE SEQUENCE</scope>
    <source>
        <strain evidence="2">KasaAsao</strain>
    </source>
</reference>
<keyword evidence="1" id="KW-0472">Membrane</keyword>
<keyword evidence="3" id="KW-1185">Reference proteome</keyword>
<feature type="transmembrane region" description="Helical" evidence="1">
    <location>
        <begin position="125"/>
        <end position="143"/>
    </location>
</feature>
<organism evidence="2 3">
    <name type="scientific">Biomphalaria pfeifferi</name>
    <name type="common">Bloodfluke planorb</name>
    <name type="synonym">Freshwater snail</name>
    <dbReference type="NCBI Taxonomy" id="112525"/>
    <lineage>
        <taxon>Eukaryota</taxon>
        <taxon>Metazoa</taxon>
        <taxon>Spiralia</taxon>
        <taxon>Lophotrochozoa</taxon>
        <taxon>Mollusca</taxon>
        <taxon>Gastropoda</taxon>
        <taxon>Heterobranchia</taxon>
        <taxon>Euthyneura</taxon>
        <taxon>Panpulmonata</taxon>
        <taxon>Hygrophila</taxon>
        <taxon>Lymnaeoidea</taxon>
        <taxon>Planorbidae</taxon>
        <taxon>Biomphalaria</taxon>
    </lineage>
</organism>
<dbReference type="EMBL" id="JASAOG010000054">
    <property type="protein sequence ID" value="KAK0057587.1"/>
    <property type="molecule type" value="Genomic_DNA"/>
</dbReference>
<proteinExistence type="predicted"/>
<evidence type="ECO:0000313" key="3">
    <source>
        <dbReference type="Proteomes" id="UP001233172"/>
    </source>
</evidence>
<keyword evidence="2" id="KW-0675">Receptor</keyword>
<sequence>MGFKDRVNITMTFVTFWDLIRNLCGVLHRCYGPISLISPLDGVSWQNITLTNIVYLQLIASNIAYVVSACAAMEQTNSTPVMSTKEGQVVKMLILVIATYMLVLVPRVAHYAAQVWALGYYSMRQYDSIFWTVVYIISLLDFINS</sequence>
<gene>
    <name evidence="2" type="ORF">Bpfe_013105</name>
</gene>
<keyword evidence="1" id="KW-1133">Transmembrane helix</keyword>
<dbReference type="AlphaFoldDB" id="A0AAD8FAC2"/>
<accession>A0AAD8FAC2</accession>
<evidence type="ECO:0000256" key="1">
    <source>
        <dbReference type="SAM" id="Phobius"/>
    </source>
</evidence>
<protein>
    <submittedName>
        <fullName evidence="2">N-formyl peptide receptor 2</fullName>
    </submittedName>
</protein>
<name>A0AAD8FAC2_BIOPF</name>
<dbReference type="Proteomes" id="UP001233172">
    <property type="component" value="Unassembled WGS sequence"/>
</dbReference>
<comment type="caution">
    <text evidence="2">The sequence shown here is derived from an EMBL/GenBank/DDBJ whole genome shotgun (WGS) entry which is preliminary data.</text>
</comment>
<reference evidence="2" key="2">
    <citation type="submission" date="2023-04" db="EMBL/GenBank/DDBJ databases">
        <authorList>
            <person name="Bu L."/>
            <person name="Lu L."/>
            <person name="Laidemitt M.R."/>
            <person name="Zhang S.M."/>
            <person name="Mutuku M."/>
            <person name="Mkoji G."/>
            <person name="Steinauer M."/>
            <person name="Loker E.S."/>
        </authorList>
    </citation>
    <scope>NUCLEOTIDE SEQUENCE</scope>
    <source>
        <strain evidence="2">KasaAsao</strain>
        <tissue evidence="2">Whole Snail</tissue>
    </source>
</reference>
<evidence type="ECO:0000313" key="2">
    <source>
        <dbReference type="EMBL" id="KAK0057587.1"/>
    </source>
</evidence>
<keyword evidence="1" id="KW-0812">Transmembrane</keyword>
<feature type="transmembrane region" description="Helical" evidence="1">
    <location>
        <begin position="93"/>
        <end position="113"/>
    </location>
</feature>